<reference evidence="2 3" key="1">
    <citation type="submission" date="2017-10" db="EMBL/GenBank/DDBJ databases">
        <title>Sequencing the genomes of 1000 actinobacteria strains.</title>
        <authorList>
            <person name="Klenk H.-P."/>
        </authorList>
    </citation>
    <scope>NUCLEOTIDE SEQUENCE [LARGE SCALE GENOMIC DNA]</scope>
    <source>
        <strain evidence="2 3">DSM 20688</strain>
    </source>
</reference>
<comment type="caution">
    <text evidence="2">The sequence shown here is derived from an EMBL/GenBank/DDBJ whole genome shotgun (WGS) entry which is preliminary data.</text>
</comment>
<keyword evidence="1" id="KW-0175">Coiled coil</keyword>
<dbReference type="Proteomes" id="UP000221653">
    <property type="component" value="Unassembled WGS sequence"/>
</dbReference>
<evidence type="ECO:0000313" key="3">
    <source>
        <dbReference type="Proteomes" id="UP000221653"/>
    </source>
</evidence>
<dbReference type="OrthoDB" id="4426812at2"/>
<organism evidence="2 3">
    <name type="scientific">Corynebacterium renale</name>
    <dbReference type="NCBI Taxonomy" id="1724"/>
    <lineage>
        <taxon>Bacteria</taxon>
        <taxon>Bacillati</taxon>
        <taxon>Actinomycetota</taxon>
        <taxon>Actinomycetes</taxon>
        <taxon>Mycobacteriales</taxon>
        <taxon>Corynebacteriaceae</taxon>
        <taxon>Corynebacterium</taxon>
    </lineage>
</organism>
<dbReference type="RefSeq" id="WP_098388766.1">
    <property type="nucleotide sequence ID" value="NZ_LS483464.1"/>
</dbReference>
<evidence type="ECO:0000256" key="1">
    <source>
        <dbReference type="SAM" id="Coils"/>
    </source>
</evidence>
<dbReference type="STRING" id="1724.GCA_001044175_00775"/>
<dbReference type="EMBL" id="PDJF01000001">
    <property type="protein sequence ID" value="PFG27391.1"/>
    <property type="molecule type" value="Genomic_DNA"/>
</dbReference>
<accession>A0A2A9DLZ7</accession>
<sequence length="411" mass="44809">MTPTLYADKGEVTVAPQKATYIYGAFNVQIPEGKKLAEQDYRFKDAYIYQPETARKAGRFDLSFRRADVIINAEAEYSAFEHTIDAATKEAAEGIYFERQITTYDGGRYAPGRDYDVGSAVEVMIPSLGEVSSIVSSIEVGVDAQGSGVSVYVGGQPIAEPNERERTNAELVAQRTAERKRRVRELEQAQARAESATRDLLAPVDNRLSRVETQLAPTDAVAKSLAYARRDLEQAAKLTPEIEKTVKALQSELEKTPDNVVAQGASLSLGLNVLNLRISAAHQEAMEGLEKQQDTLKEQQNKLGKQQGELSDAQREISSTQTAIVQQQPEFLAVEGNGSKTGVKGTLTVDGRRASASFRGGYYGRCVLIGSVQATNSFVYFTEGFNGASTRVGGFESHREAIALFFPVGKT</sequence>
<gene>
    <name evidence="2" type="ORF">ATK06_0447</name>
</gene>
<feature type="coiled-coil region" evidence="1">
    <location>
        <begin position="279"/>
        <end position="316"/>
    </location>
</feature>
<keyword evidence="3" id="KW-1185">Reference proteome</keyword>
<evidence type="ECO:0000313" key="2">
    <source>
        <dbReference type="EMBL" id="PFG27391.1"/>
    </source>
</evidence>
<name>A0A2A9DLZ7_9CORY</name>
<dbReference type="AlphaFoldDB" id="A0A2A9DLZ7"/>
<proteinExistence type="predicted"/>
<protein>
    <submittedName>
        <fullName evidence="2">Uncharacterized protein</fullName>
    </submittedName>
</protein>